<organism evidence="1 2">
    <name type="scientific">Zymoseptoria tritici ST99CH_1A5</name>
    <dbReference type="NCBI Taxonomy" id="1276529"/>
    <lineage>
        <taxon>Eukaryota</taxon>
        <taxon>Fungi</taxon>
        <taxon>Dikarya</taxon>
        <taxon>Ascomycota</taxon>
        <taxon>Pezizomycotina</taxon>
        <taxon>Dothideomycetes</taxon>
        <taxon>Dothideomycetidae</taxon>
        <taxon>Mycosphaerellales</taxon>
        <taxon>Mycosphaerellaceae</taxon>
        <taxon>Zymoseptoria</taxon>
    </lineage>
</organism>
<dbReference type="Proteomes" id="UP000215453">
    <property type="component" value="Chromosome 7"/>
</dbReference>
<sequence>MAERIGSISESAPGNDLVIHATLQEWTTDGAVKTRARMPVYDGLMAVMGLRTMMRAINIGQHKGLVVNSGHYICYRRPSLADLARECNNDLAPIQERWKTVDTV</sequence>
<evidence type="ECO:0000313" key="1">
    <source>
        <dbReference type="EMBL" id="SMY26443.1"/>
    </source>
</evidence>
<name>A0A1Y6LPV5_ZYMTR</name>
<gene>
    <name evidence="1" type="ORF">ZT1A5_G7886</name>
</gene>
<evidence type="ECO:0000313" key="2">
    <source>
        <dbReference type="Proteomes" id="UP000215453"/>
    </source>
</evidence>
<dbReference type="AlphaFoldDB" id="A0A1Y6LPV5"/>
<accession>A0A1Y6LPV5</accession>
<reference evidence="1 2" key="1">
    <citation type="submission" date="2016-10" db="EMBL/GenBank/DDBJ databases">
        <authorList>
            <person name="Varghese N."/>
        </authorList>
    </citation>
    <scope>NUCLEOTIDE SEQUENCE [LARGE SCALE GENOMIC DNA]</scope>
</reference>
<proteinExistence type="predicted"/>
<dbReference type="EMBL" id="LT882682">
    <property type="protein sequence ID" value="SMY26443.1"/>
    <property type="molecule type" value="Genomic_DNA"/>
</dbReference>
<protein>
    <submittedName>
        <fullName evidence="1">Uncharacterized protein</fullName>
    </submittedName>
</protein>